<organism evidence="2 3">
    <name type="scientific">Nocardia jiangsuensis</name>
    <dbReference type="NCBI Taxonomy" id="1691563"/>
    <lineage>
        <taxon>Bacteria</taxon>
        <taxon>Bacillati</taxon>
        <taxon>Actinomycetota</taxon>
        <taxon>Actinomycetes</taxon>
        <taxon>Mycobacteriales</taxon>
        <taxon>Nocardiaceae</taxon>
        <taxon>Nocardia</taxon>
    </lineage>
</organism>
<dbReference type="EMBL" id="JBHSAX010000013">
    <property type="protein sequence ID" value="MFC3962654.1"/>
    <property type="molecule type" value="Genomic_DNA"/>
</dbReference>
<sequence length="467" mass="49539">MTANETVPGGELVERALAHSTADETIVLVTDAHEASLRWAGNSMTTNGSSVARQWSVVAIVREGPNAARVGVVGSTSMDPGEIGTVVRAAEAAARGATPAGDAVPLLEAAAARGAGDDDWAAAPAGTDIEVFTRLAGDLAGGFDGADRLYGFAHHQVHTTWLGTSTGVRRRFTQPTGSVEINGKRGSGDEVASAWVGVGTTDFTDVDTPGLLADLSRRLDWAGRRVELPAGRYETLLPPSAVADLMIYLTWSMEGRAAHEGHTAFSRAGGTRIGEQLTELPLTLYSDPAAAGLEYRPFVATPASSELLSVFDNGLPAERVDWVREGAVRSLVYPRATAAEFGTAPTVPGDNLLLTGGSTATLDEMVARTERGLLLTTLWYIREVDPATLLLTGLTRDGVYLVEDGAVTAAVNNFRFNESPLDLLRRTAEAGATEITLPREWKDWFTRTAMPPLRIPDFHMSSVSKAT</sequence>
<reference evidence="3" key="1">
    <citation type="journal article" date="2019" name="Int. J. Syst. Evol. Microbiol.">
        <title>The Global Catalogue of Microorganisms (GCM) 10K type strain sequencing project: providing services to taxonomists for standard genome sequencing and annotation.</title>
        <authorList>
            <consortium name="The Broad Institute Genomics Platform"/>
            <consortium name="The Broad Institute Genome Sequencing Center for Infectious Disease"/>
            <person name="Wu L."/>
            <person name="Ma J."/>
        </authorList>
    </citation>
    <scope>NUCLEOTIDE SEQUENCE [LARGE SCALE GENOMIC DNA]</scope>
    <source>
        <strain evidence="3">CGMCC 4.7330</strain>
    </source>
</reference>
<protein>
    <submittedName>
        <fullName evidence="2">Metallopeptidase TldD-related protein</fullName>
    </submittedName>
</protein>
<dbReference type="Pfam" id="PF19289">
    <property type="entry name" value="PmbA_TldD_3rd"/>
    <property type="match status" value="1"/>
</dbReference>
<evidence type="ECO:0000313" key="2">
    <source>
        <dbReference type="EMBL" id="MFC3962654.1"/>
    </source>
</evidence>
<dbReference type="RefSeq" id="WP_378612424.1">
    <property type="nucleotide sequence ID" value="NZ_JBHSAX010000013.1"/>
</dbReference>
<dbReference type="PANTHER" id="PTHR43666">
    <property type="entry name" value="TLDD PROTEIN"/>
    <property type="match status" value="1"/>
</dbReference>
<dbReference type="InterPro" id="IPR035068">
    <property type="entry name" value="TldD/PmbA_N"/>
</dbReference>
<comment type="caution">
    <text evidence="2">The sequence shown here is derived from an EMBL/GenBank/DDBJ whole genome shotgun (WGS) entry which is preliminary data.</text>
</comment>
<name>A0ABV8DS37_9NOCA</name>
<feature type="domain" description="Metalloprotease TldD/E C-terminal" evidence="1">
    <location>
        <begin position="231"/>
        <end position="461"/>
    </location>
</feature>
<dbReference type="SUPFAM" id="SSF111283">
    <property type="entry name" value="Putative modulator of DNA gyrase, PmbA/TldD"/>
    <property type="match status" value="1"/>
</dbReference>
<dbReference type="PANTHER" id="PTHR43666:SF1">
    <property type="entry name" value="CONSERVED PROTEIN"/>
    <property type="match status" value="1"/>
</dbReference>
<dbReference type="Gene3D" id="3.30.2290.10">
    <property type="entry name" value="PmbA/TldD superfamily"/>
    <property type="match status" value="1"/>
</dbReference>
<gene>
    <name evidence="2" type="ORF">ACFO0B_11730</name>
</gene>
<evidence type="ECO:0000313" key="3">
    <source>
        <dbReference type="Proteomes" id="UP001595696"/>
    </source>
</evidence>
<dbReference type="Proteomes" id="UP001595696">
    <property type="component" value="Unassembled WGS sequence"/>
</dbReference>
<keyword evidence="3" id="KW-1185">Reference proteome</keyword>
<dbReference type="InterPro" id="IPR045569">
    <property type="entry name" value="Metalloprtase-TldD/E_C"/>
</dbReference>
<proteinExistence type="predicted"/>
<accession>A0ABV8DS37</accession>
<dbReference type="InterPro" id="IPR036059">
    <property type="entry name" value="TldD/PmbA_sf"/>
</dbReference>
<evidence type="ECO:0000259" key="1">
    <source>
        <dbReference type="Pfam" id="PF19289"/>
    </source>
</evidence>